<sequence length="129" mass="14321">MAYITTTQYSIAINGGLHGSITEKGGLRQGDPISPLLFVVCMEYLTRILNKVADMRKFGYHTKCRGLKLNHLCFAGLNTNAGKSNIFSANMPKQEREDLCEATGYQKESLPFRYLGGSNFSKEVINHGL</sequence>
<dbReference type="OrthoDB" id="1284866at2759"/>
<proteinExistence type="predicted"/>
<protein>
    <submittedName>
        <fullName evidence="1">Uncharacterized mitochondrial protein AtMg01250-like</fullName>
    </submittedName>
</protein>
<reference evidence="1" key="1">
    <citation type="submission" date="2025-08" db="UniProtKB">
        <authorList>
            <consortium name="RefSeq"/>
        </authorList>
    </citation>
    <scope>IDENTIFICATION</scope>
</reference>
<dbReference type="KEGG" id="nta:107807063"/>
<dbReference type="PANTHER" id="PTHR33116:SF80">
    <property type="entry name" value="REVERSE TRANSCRIPTASE ZINC-BINDING DOMAIN-CONTAINING PROTEIN"/>
    <property type="match status" value="1"/>
</dbReference>
<dbReference type="PANTHER" id="PTHR33116">
    <property type="entry name" value="REVERSE TRANSCRIPTASE ZINC-BINDING DOMAIN-CONTAINING PROTEIN-RELATED-RELATED"/>
    <property type="match status" value="1"/>
</dbReference>
<accession>A0A1S4BDA0</accession>
<organism evidence="1">
    <name type="scientific">Nicotiana tabacum</name>
    <name type="common">Common tobacco</name>
    <dbReference type="NCBI Taxonomy" id="4097"/>
    <lineage>
        <taxon>Eukaryota</taxon>
        <taxon>Viridiplantae</taxon>
        <taxon>Streptophyta</taxon>
        <taxon>Embryophyta</taxon>
        <taxon>Tracheophyta</taxon>
        <taxon>Spermatophyta</taxon>
        <taxon>Magnoliopsida</taxon>
        <taxon>eudicotyledons</taxon>
        <taxon>Gunneridae</taxon>
        <taxon>Pentapetalae</taxon>
        <taxon>asterids</taxon>
        <taxon>lamiids</taxon>
        <taxon>Solanales</taxon>
        <taxon>Solanaceae</taxon>
        <taxon>Nicotianoideae</taxon>
        <taxon>Nicotianeae</taxon>
        <taxon>Nicotiana</taxon>
    </lineage>
</organism>
<name>A0A1S4BDA0_TOBAC</name>
<dbReference type="PaxDb" id="4097-A0A1S4BDA0"/>
<evidence type="ECO:0000313" key="1">
    <source>
        <dbReference type="RefSeq" id="XP_016486837.1"/>
    </source>
</evidence>
<gene>
    <name evidence="1" type="primary">LOC107807063</name>
</gene>
<dbReference type="AlphaFoldDB" id="A0A1S4BDA0"/>
<dbReference type="RefSeq" id="XP_016486837.1">
    <property type="nucleotide sequence ID" value="XM_016631351.1"/>
</dbReference>